<dbReference type="PROSITE" id="PS51198">
    <property type="entry name" value="UVRD_HELICASE_ATP_BIND"/>
    <property type="match status" value="1"/>
</dbReference>
<dbReference type="GO" id="GO:0000725">
    <property type="term" value="P:recombinational repair"/>
    <property type="evidence" value="ECO:0007669"/>
    <property type="project" value="TreeGrafter"/>
</dbReference>
<proteinExistence type="inferred from homology"/>
<comment type="catalytic activity">
    <reaction evidence="10">
        <text>ATP + H2O = ADP + phosphate + H(+)</text>
        <dbReference type="Rhea" id="RHEA:13065"/>
        <dbReference type="ChEBI" id="CHEBI:15377"/>
        <dbReference type="ChEBI" id="CHEBI:15378"/>
        <dbReference type="ChEBI" id="CHEBI:30616"/>
        <dbReference type="ChEBI" id="CHEBI:43474"/>
        <dbReference type="ChEBI" id="CHEBI:456216"/>
        <dbReference type="EC" id="5.6.2.4"/>
    </reaction>
</comment>
<dbReference type="FunFam" id="1.10.486.10:FF:000003">
    <property type="entry name" value="ATP-dependent DNA helicase"/>
    <property type="match status" value="1"/>
</dbReference>
<dbReference type="AlphaFoldDB" id="A0A7W2HXH0"/>
<dbReference type="InterPro" id="IPR000212">
    <property type="entry name" value="DNA_helicase_UvrD/REP"/>
</dbReference>
<dbReference type="Pfam" id="PF13361">
    <property type="entry name" value="UvrD_C"/>
    <property type="match status" value="1"/>
</dbReference>
<evidence type="ECO:0000256" key="5">
    <source>
        <dbReference type="ARBA" id="ARBA00022840"/>
    </source>
</evidence>
<dbReference type="GO" id="GO:0003677">
    <property type="term" value="F:DNA binding"/>
    <property type="evidence" value="ECO:0007669"/>
    <property type="project" value="UniProtKB-KW"/>
</dbReference>
<organism evidence="17 18">
    <name type="scientific">Streptomyces griseoaurantiacus</name>
    <dbReference type="NCBI Taxonomy" id="68213"/>
    <lineage>
        <taxon>Bacteria</taxon>
        <taxon>Bacillati</taxon>
        <taxon>Actinomycetota</taxon>
        <taxon>Actinomycetes</taxon>
        <taxon>Kitasatosporales</taxon>
        <taxon>Streptomycetaceae</taxon>
        <taxon>Streptomyces</taxon>
        <taxon>Streptomyces aurantiacus group</taxon>
    </lineage>
</organism>
<keyword evidence="4 13" id="KW-0347">Helicase</keyword>
<dbReference type="CDD" id="cd18807">
    <property type="entry name" value="SF1_C_UvrD"/>
    <property type="match status" value="1"/>
</dbReference>
<dbReference type="InterPro" id="IPR014017">
    <property type="entry name" value="DNA_helicase_UvrD-like_C"/>
</dbReference>
<evidence type="ECO:0000256" key="13">
    <source>
        <dbReference type="PROSITE-ProRule" id="PRU00560"/>
    </source>
</evidence>
<evidence type="ECO:0000256" key="9">
    <source>
        <dbReference type="ARBA" id="ARBA00034808"/>
    </source>
</evidence>
<feature type="domain" description="UvrD-like helicase C-terminal" evidence="16">
    <location>
        <begin position="376"/>
        <end position="712"/>
    </location>
</feature>
<name>A0A7W2HXH0_9ACTN</name>
<dbReference type="CDD" id="cd17932">
    <property type="entry name" value="DEXQc_UvrD"/>
    <property type="match status" value="1"/>
</dbReference>
<dbReference type="GO" id="GO:0005524">
    <property type="term" value="F:ATP binding"/>
    <property type="evidence" value="ECO:0007669"/>
    <property type="project" value="UniProtKB-UniRule"/>
</dbReference>
<evidence type="ECO:0000259" key="15">
    <source>
        <dbReference type="PROSITE" id="PS51198"/>
    </source>
</evidence>
<evidence type="ECO:0000256" key="11">
    <source>
        <dbReference type="ARBA" id="ARBA00067565"/>
    </source>
</evidence>
<dbReference type="SUPFAM" id="SSF52540">
    <property type="entry name" value="P-loop containing nucleoside triphosphate hydrolases"/>
    <property type="match status" value="1"/>
</dbReference>
<gene>
    <name evidence="17" type="ORF">H1X69_27950</name>
</gene>
<dbReference type="Pfam" id="PF00580">
    <property type="entry name" value="UvrD-helicase"/>
    <property type="match status" value="1"/>
</dbReference>
<comment type="similarity">
    <text evidence="1">Belongs to the helicase family. UvrD subfamily.</text>
</comment>
<keyword evidence="2 13" id="KW-0547">Nucleotide-binding</keyword>
<dbReference type="GO" id="GO:0005829">
    <property type="term" value="C:cytosol"/>
    <property type="evidence" value="ECO:0007669"/>
    <property type="project" value="TreeGrafter"/>
</dbReference>
<feature type="region of interest" description="Disordered" evidence="14">
    <location>
        <begin position="1"/>
        <end position="58"/>
    </location>
</feature>
<evidence type="ECO:0000256" key="4">
    <source>
        <dbReference type="ARBA" id="ARBA00022806"/>
    </source>
</evidence>
<comment type="catalytic activity">
    <reaction evidence="8">
        <text>Couples ATP hydrolysis with the unwinding of duplex DNA by translocating in the 3'-5' direction.</text>
        <dbReference type="EC" id="5.6.2.4"/>
    </reaction>
</comment>
<reference evidence="17 18" key="1">
    <citation type="submission" date="2020-07" db="EMBL/GenBank/DDBJ databases">
        <title>Differential regulation of undecylprodigiosin biosynthesis in the yeast-scavenging Streptomyces strain MBK6.</title>
        <authorList>
            <person name="Baral B."/>
            <person name="Siitonen V."/>
            <person name="Laughlin M."/>
            <person name="Yamada K."/>
            <person name="Ilomaeki M."/>
            <person name="Metsae-Ketelae M."/>
            <person name="Niemi J."/>
        </authorList>
    </citation>
    <scope>NUCLEOTIDE SEQUENCE [LARGE SCALE GENOMIC DNA]</scope>
    <source>
        <strain evidence="17 18">MBK6</strain>
    </source>
</reference>
<dbReference type="InterPro" id="IPR014016">
    <property type="entry name" value="UvrD-like_ATP-bd"/>
</dbReference>
<accession>A0A7W2HXH0</accession>
<evidence type="ECO:0000256" key="7">
    <source>
        <dbReference type="ARBA" id="ARBA00023235"/>
    </source>
</evidence>
<dbReference type="GO" id="GO:0016787">
    <property type="term" value="F:hydrolase activity"/>
    <property type="evidence" value="ECO:0007669"/>
    <property type="project" value="UniProtKB-UniRule"/>
</dbReference>
<dbReference type="GO" id="GO:0043138">
    <property type="term" value="F:3'-5' DNA helicase activity"/>
    <property type="evidence" value="ECO:0007669"/>
    <property type="project" value="UniProtKB-EC"/>
</dbReference>
<dbReference type="GO" id="GO:0009314">
    <property type="term" value="P:response to radiation"/>
    <property type="evidence" value="ECO:0007669"/>
    <property type="project" value="UniProtKB-ARBA"/>
</dbReference>
<keyword evidence="6" id="KW-0238">DNA-binding</keyword>
<dbReference type="PROSITE" id="PS51217">
    <property type="entry name" value="UVRD_HELICASE_CTER"/>
    <property type="match status" value="1"/>
</dbReference>
<dbReference type="GO" id="GO:0033202">
    <property type="term" value="C:DNA helicase complex"/>
    <property type="evidence" value="ECO:0007669"/>
    <property type="project" value="TreeGrafter"/>
</dbReference>
<keyword evidence="7" id="KW-0413">Isomerase</keyword>
<evidence type="ECO:0000259" key="16">
    <source>
        <dbReference type="PROSITE" id="PS51217"/>
    </source>
</evidence>
<evidence type="ECO:0000256" key="1">
    <source>
        <dbReference type="ARBA" id="ARBA00009922"/>
    </source>
</evidence>
<dbReference type="Proteomes" id="UP000587608">
    <property type="component" value="Unassembled WGS sequence"/>
</dbReference>
<dbReference type="PANTHER" id="PTHR11070:SF2">
    <property type="entry name" value="ATP-DEPENDENT DNA HELICASE SRS2"/>
    <property type="match status" value="1"/>
</dbReference>
<dbReference type="PANTHER" id="PTHR11070">
    <property type="entry name" value="UVRD / RECB / PCRA DNA HELICASE FAMILY MEMBER"/>
    <property type="match status" value="1"/>
</dbReference>
<keyword evidence="3 13" id="KW-0378">Hydrolase</keyword>
<dbReference type="FunFam" id="1.10.10.160:FF:000001">
    <property type="entry name" value="ATP-dependent DNA helicase"/>
    <property type="match status" value="1"/>
</dbReference>
<evidence type="ECO:0000256" key="12">
    <source>
        <dbReference type="ARBA" id="ARBA00077374"/>
    </source>
</evidence>
<evidence type="ECO:0000313" key="17">
    <source>
        <dbReference type="EMBL" id="MBA5225203.1"/>
    </source>
</evidence>
<evidence type="ECO:0000256" key="3">
    <source>
        <dbReference type="ARBA" id="ARBA00022801"/>
    </source>
</evidence>
<dbReference type="Gene3D" id="1.10.486.10">
    <property type="entry name" value="PCRA, domain 4"/>
    <property type="match status" value="1"/>
</dbReference>
<feature type="region of interest" description="Disordered" evidence="14">
    <location>
        <begin position="793"/>
        <end position="816"/>
    </location>
</feature>
<dbReference type="InterPro" id="IPR027417">
    <property type="entry name" value="P-loop_NTPase"/>
</dbReference>
<dbReference type="InterPro" id="IPR013986">
    <property type="entry name" value="DExx_box_DNA_helicase_dom_sf"/>
</dbReference>
<evidence type="ECO:0000256" key="8">
    <source>
        <dbReference type="ARBA" id="ARBA00034617"/>
    </source>
</evidence>
<dbReference type="EMBL" id="JACERG010000019">
    <property type="protein sequence ID" value="MBA5225203.1"/>
    <property type="molecule type" value="Genomic_DNA"/>
</dbReference>
<evidence type="ECO:0000256" key="6">
    <source>
        <dbReference type="ARBA" id="ARBA00023125"/>
    </source>
</evidence>
<keyword evidence="5 13" id="KW-0067">ATP-binding</keyword>
<protein>
    <recommendedName>
        <fullName evidence="11">ATP-dependent DNA helicase UvrD1</fullName>
        <ecNumber evidence="9">5.6.2.4</ecNumber>
    </recommendedName>
    <alternativeName>
        <fullName evidence="12">DNA 3'-5' helicase UvrD1</fullName>
    </alternativeName>
</protein>
<dbReference type="Gene3D" id="1.10.10.160">
    <property type="match status" value="1"/>
</dbReference>
<feature type="domain" description="UvrD-like helicase ATP-binding" evidence="15">
    <location>
        <begin position="82"/>
        <end position="375"/>
    </location>
</feature>
<evidence type="ECO:0000256" key="14">
    <source>
        <dbReference type="SAM" id="MobiDB-lite"/>
    </source>
</evidence>
<comment type="caution">
    <text evidence="17">The sequence shown here is derived from an EMBL/GenBank/DDBJ whole genome shotgun (WGS) entry which is preliminary data.</text>
</comment>
<dbReference type="Gene3D" id="3.40.50.300">
    <property type="entry name" value="P-loop containing nucleotide triphosphate hydrolases"/>
    <property type="match status" value="3"/>
</dbReference>
<evidence type="ECO:0000256" key="10">
    <source>
        <dbReference type="ARBA" id="ARBA00048988"/>
    </source>
</evidence>
<feature type="compositionally biased region" description="Basic and acidic residues" evidence="14">
    <location>
        <begin position="18"/>
        <end position="33"/>
    </location>
</feature>
<feature type="binding site" evidence="13">
    <location>
        <begin position="103"/>
        <end position="110"/>
    </location>
    <ligand>
        <name>ATP</name>
        <dbReference type="ChEBI" id="CHEBI:30616"/>
    </ligand>
</feature>
<dbReference type="Pfam" id="PF21196">
    <property type="entry name" value="PcrA_UvrD_tudor"/>
    <property type="match status" value="1"/>
</dbReference>
<dbReference type="RefSeq" id="WP_191854508.1">
    <property type="nucleotide sequence ID" value="NZ_JACERG010000019.1"/>
</dbReference>
<evidence type="ECO:0000313" key="18">
    <source>
        <dbReference type="Proteomes" id="UP000587608"/>
    </source>
</evidence>
<sequence>MSSLFDDSFLADLQAPRAHGEEPPPPPEDEHVPEPIPDDLFGGKFDTPPGGWGAQAGEAGSGGGYYRNGAPRPVLDAAALLDGLNENQRAAVVHAGSPLLIVAGAGSGKTRVLTHRIAHLLAERNVHPGQILAITFTNKAAGEMKERVEQLVGPRAHAMWVMTFHSACVRILRRESKRLGFTSSFSIYDAADSKRLMALVCRDLDLDPKRFPPKSFSAKISNLKNELIDEEDFAAQAADGFEKTVAQAYALYQSRLREANALDFDDLIMTTVNLLRAFPDVAEHYRRRFRHVLVDEYQDTNHAQYALVRELVGTSEHPVDVPPEAQVPPAELCVVGDADQSIYAFRGATIRNILQFEEDYPDATTILLEQNYRSTQTILSAANAVIERNESRRPKNLWTNAGSGAQITGYVADTEHDEAQFVAEEIDRLTDAGEAKAGDVAVFYRTNAQSRVFEEVFIRVGLPYKVVGGVRFYERKEVRDVLAYLRVLANPEDSVPLRRILNVPKRGIGERAEAMIDALAQRERISFPQALRRVDEAYGMAARSANAVKRFNVLMEELRTVVESGAGPATVLEAILERTGYLAELQASTDPQDETRIENLQELAAVALEFEQERGGAAGAGDGTVAVTPDTAAPADAATAGTGAEGAEGTEAEGADAAVTTGAAAGAAAATGGTLAEFLERVALVADSDQIPDEEEDGSGVITLMTLHTAKGLEFPVVFLTGMEDGVFPHMRALGQTKELEEERRLAYVGITRARERLYLTRAALRSAWGQPSYNPPSRFLEEIPEQHVQWKRTGSAGAPAAGGRPGRGSGVAASLSSSLSSSFPASRSRSSAAGAAGFATGRGGAGDRPAVDLSVGDRVTHDQFGLGTVVSVSGAGAKAEATIDFGDTKPKRLLLRYAPVEKL</sequence>
<dbReference type="EC" id="5.6.2.4" evidence="9"/>
<evidence type="ECO:0000256" key="2">
    <source>
        <dbReference type="ARBA" id="ARBA00022741"/>
    </source>
</evidence>